<evidence type="ECO:0000313" key="11">
    <source>
        <dbReference type="Proteomes" id="UP000732298"/>
    </source>
</evidence>
<evidence type="ECO:0000259" key="9">
    <source>
        <dbReference type="PROSITE" id="PS51459"/>
    </source>
</evidence>
<dbReference type="PANTHER" id="PTHR13504">
    <property type="entry name" value="FIDO DOMAIN-CONTAINING PROTEIN DDB_G0283145"/>
    <property type="match status" value="1"/>
</dbReference>
<keyword evidence="7" id="KW-1133">Transmembrane helix</keyword>
<dbReference type="SUPFAM" id="SSF140931">
    <property type="entry name" value="Fic-like"/>
    <property type="match status" value="1"/>
</dbReference>
<evidence type="ECO:0000256" key="8">
    <source>
        <dbReference type="ARBA" id="ARBA00023136"/>
    </source>
</evidence>
<dbReference type="Gene3D" id="1.10.3290.10">
    <property type="entry name" value="Fido-like domain"/>
    <property type="match status" value="1"/>
</dbReference>
<keyword evidence="5" id="KW-0802">TPR repeat</keyword>
<keyword evidence="8" id="KW-0472">Membrane</keyword>
<dbReference type="InterPro" id="IPR040198">
    <property type="entry name" value="Fido_containing"/>
</dbReference>
<keyword evidence="3" id="KW-0677">Repeat</keyword>
<dbReference type="EMBL" id="JACQPB010000024">
    <property type="protein sequence ID" value="MBI4210205.1"/>
    <property type="molecule type" value="Genomic_DNA"/>
</dbReference>
<dbReference type="AlphaFoldDB" id="A0A8T3YJI3"/>
<reference evidence="10" key="1">
    <citation type="submission" date="2020-07" db="EMBL/GenBank/DDBJ databases">
        <title>Huge and variable diversity of episymbiotic CPR bacteria and DPANN archaea in groundwater ecosystems.</title>
        <authorList>
            <person name="He C.Y."/>
            <person name="Keren R."/>
            <person name="Whittaker M."/>
            <person name="Farag I.F."/>
            <person name="Doudna J."/>
            <person name="Cate J.H.D."/>
            <person name="Banfield J.F."/>
        </authorList>
    </citation>
    <scope>NUCLEOTIDE SEQUENCE</scope>
    <source>
        <strain evidence="10">NC_groundwater_1296_Ag_S-0.2um_52_80</strain>
    </source>
</reference>
<organism evidence="10 11">
    <name type="scientific">Candidatus Iainarchaeum sp</name>
    <dbReference type="NCBI Taxonomy" id="3101447"/>
    <lineage>
        <taxon>Archaea</taxon>
        <taxon>Candidatus Iainarchaeota</taxon>
        <taxon>Candidatus Iainarchaeia</taxon>
        <taxon>Candidatus Iainarchaeales</taxon>
        <taxon>Candidatus Iainarchaeaceae</taxon>
        <taxon>Candidatus Iainarchaeum</taxon>
    </lineage>
</organism>
<protein>
    <submittedName>
        <fullName evidence="10">Fic family protein</fullName>
    </submittedName>
</protein>
<evidence type="ECO:0000256" key="7">
    <source>
        <dbReference type="ARBA" id="ARBA00022989"/>
    </source>
</evidence>
<feature type="domain" description="Fido" evidence="9">
    <location>
        <begin position="147"/>
        <end position="290"/>
    </location>
</feature>
<dbReference type="InterPro" id="IPR036597">
    <property type="entry name" value="Fido-like_dom_sf"/>
</dbReference>
<evidence type="ECO:0000256" key="5">
    <source>
        <dbReference type="ARBA" id="ARBA00022803"/>
    </source>
</evidence>
<dbReference type="GO" id="GO:0016020">
    <property type="term" value="C:membrane"/>
    <property type="evidence" value="ECO:0007669"/>
    <property type="project" value="UniProtKB-SubCell"/>
</dbReference>
<name>A0A8T3YJI3_9ARCH</name>
<dbReference type="PROSITE" id="PS51459">
    <property type="entry name" value="FIDO"/>
    <property type="match status" value="1"/>
</dbReference>
<evidence type="ECO:0000256" key="4">
    <source>
        <dbReference type="ARBA" id="ARBA00022741"/>
    </source>
</evidence>
<sequence>MPFKAKTVSGILSQLSKHGFAVVESRKPLECRIVHSRFLERLAGQFFGKVEAACPQIVDCIEEQKLNSMLEKEFSAFKRLEKEAATFDEIGFIHSSLSLEGNTLTLSETEKLIKQNIPPSSKPFKDAQEVLDYKKALDNFLYSDEPLSEKNILKFHLSAMSSLNFGAGKFRIQNVRIKGNPNFKTPDWKELPDLLKNFFELVSEPFPKKVHATQTVEKAALMHNEFQRIHPFIDGNSRTSRAIFTRILIQNRLPLIKIPIGFFDQYMNLTKLSQERDDRKFAILMKLIVLENLKIANRKTEFE</sequence>
<evidence type="ECO:0000313" key="10">
    <source>
        <dbReference type="EMBL" id="MBI4210205.1"/>
    </source>
</evidence>
<dbReference type="PANTHER" id="PTHR13504:SF34">
    <property type="entry name" value="PROTEIN ADENYLYLTRANSFERASE FICD"/>
    <property type="match status" value="1"/>
</dbReference>
<dbReference type="Proteomes" id="UP000732298">
    <property type="component" value="Unassembled WGS sequence"/>
</dbReference>
<proteinExistence type="predicted"/>
<keyword evidence="4" id="KW-0547">Nucleotide-binding</keyword>
<dbReference type="GO" id="GO:0005524">
    <property type="term" value="F:ATP binding"/>
    <property type="evidence" value="ECO:0007669"/>
    <property type="project" value="UniProtKB-KW"/>
</dbReference>
<dbReference type="Pfam" id="PF02661">
    <property type="entry name" value="Fic"/>
    <property type="match status" value="1"/>
</dbReference>
<comment type="caution">
    <text evidence="10">The sequence shown here is derived from an EMBL/GenBank/DDBJ whole genome shotgun (WGS) entry which is preliminary data.</text>
</comment>
<evidence type="ECO:0000256" key="3">
    <source>
        <dbReference type="ARBA" id="ARBA00022737"/>
    </source>
</evidence>
<comment type="subcellular location">
    <subcellularLocation>
        <location evidence="1">Membrane</location>
        <topology evidence="1">Single-pass membrane protein</topology>
    </subcellularLocation>
</comment>
<evidence type="ECO:0000256" key="2">
    <source>
        <dbReference type="ARBA" id="ARBA00022692"/>
    </source>
</evidence>
<accession>A0A8T3YJI3</accession>
<evidence type="ECO:0000256" key="1">
    <source>
        <dbReference type="ARBA" id="ARBA00004167"/>
    </source>
</evidence>
<dbReference type="InterPro" id="IPR003812">
    <property type="entry name" value="Fido"/>
</dbReference>
<evidence type="ECO:0000256" key="6">
    <source>
        <dbReference type="ARBA" id="ARBA00022840"/>
    </source>
</evidence>
<gene>
    <name evidence="10" type="ORF">HY544_01720</name>
</gene>
<keyword evidence="6" id="KW-0067">ATP-binding</keyword>
<keyword evidence="2" id="KW-0812">Transmembrane</keyword>